<dbReference type="AlphaFoldDB" id="A0A9N9GRN2"/>
<comment type="caution">
    <text evidence="1">The sequence shown here is derived from an EMBL/GenBank/DDBJ whole genome shotgun (WGS) entry which is preliminary data.</text>
</comment>
<proteinExistence type="predicted"/>
<reference evidence="1" key="1">
    <citation type="submission" date="2021-06" db="EMBL/GenBank/DDBJ databases">
        <authorList>
            <person name="Kallberg Y."/>
            <person name="Tangrot J."/>
            <person name="Rosling A."/>
        </authorList>
    </citation>
    <scope>NUCLEOTIDE SEQUENCE</scope>
    <source>
        <strain evidence="1">IA702</strain>
    </source>
</reference>
<sequence>MQCTKNKLRKLAKICGIVPASLPSTLQNPDITTPLLKHLKDKDSPETPALVIDWNDAGFNDTPTQDFRNGVVGQTKAAIIASLMAHGAGDYLDLNIIFAALRSVLGLGI</sequence>
<evidence type="ECO:0000313" key="1">
    <source>
        <dbReference type="EMBL" id="CAG8620651.1"/>
    </source>
</evidence>
<gene>
    <name evidence="1" type="ORF">POCULU_LOCUS8401</name>
</gene>
<evidence type="ECO:0000313" key="2">
    <source>
        <dbReference type="Proteomes" id="UP000789572"/>
    </source>
</evidence>
<keyword evidence="2" id="KW-1185">Reference proteome</keyword>
<name>A0A9N9GRN2_9GLOM</name>
<protein>
    <submittedName>
        <fullName evidence="1">4908_t:CDS:1</fullName>
    </submittedName>
</protein>
<dbReference type="EMBL" id="CAJVPJ010002413">
    <property type="protein sequence ID" value="CAG8620651.1"/>
    <property type="molecule type" value="Genomic_DNA"/>
</dbReference>
<dbReference type="Proteomes" id="UP000789572">
    <property type="component" value="Unassembled WGS sequence"/>
</dbReference>
<dbReference type="OrthoDB" id="2436378at2759"/>
<organism evidence="1 2">
    <name type="scientific">Paraglomus occultum</name>
    <dbReference type="NCBI Taxonomy" id="144539"/>
    <lineage>
        <taxon>Eukaryota</taxon>
        <taxon>Fungi</taxon>
        <taxon>Fungi incertae sedis</taxon>
        <taxon>Mucoromycota</taxon>
        <taxon>Glomeromycotina</taxon>
        <taxon>Glomeromycetes</taxon>
        <taxon>Paraglomerales</taxon>
        <taxon>Paraglomeraceae</taxon>
        <taxon>Paraglomus</taxon>
    </lineage>
</organism>
<accession>A0A9N9GRN2</accession>